<proteinExistence type="predicted"/>
<gene>
    <name evidence="3" type="ORF">CEE37_13965</name>
</gene>
<name>A0A532URQ5_UNCL8</name>
<dbReference type="SUPFAM" id="SSF51338">
    <property type="entry name" value="Composite domain of metallo-dependent hydrolases"/>
    <property type="match status" value="1"/>
</dbReference>
<comment type="caution">
    <text evidence="3">The sequence shown here is derived from an EMBL/GenBank/DDBJ whole genome shotgun (WGS) entry which is preliminary data.</text>
</comment>
<accession>A0A532URQ5</accession>
<sequence length="443" mass="48886">MAESLLIKYGTIITLGDNLCVLKDHALLTEDGLIKKIGRNNDFTDTYDRVIDASGKVVMPGMINAHMHFYSTFARGLSKAKPARNFNEVLQNLWWRLDKVLTLDDCYISALIILIEAIKNGTTTLIDHHASPGAVAGSLEKIAQAVRQTGLRACLCYETSDRDGEEIARQGLQENTGFIRRSNEGQDDHIRALFGLHAAFTLSDATLKEASRLGCDLKAGFHLHVAEALSDQQYSEDNFNMRVVERLHKFGILGPQSIAAHCVHLNDHERQILAETDTTVVHNPQSNLNNAVGIMDLMKLSGSGIRVGLGTDAMTVNMTEELRTALWAQHLLQKNPTIGFQQVTSTLFQNNPTIASRIWGFNIGNIAEGYAADLILKKYLPPTPLDDDSVLGHIVYGLSQVPVDTTIVAGSVLMEDRKLLINVDEAEIAAEARSLTQSLWDRF</sequence>
<organism evidence="3 4">
    <name type="scientific">candidate division LCP-89 bacterium B3_LCP</name>
    <dbReference type="NCBI Taxonomy" id="2012998"/>
    <lineage>
        <taxon>Bacteria</taxon>
        <taxon>Pseudomonadati</taxon>
        <taxon>Bacteria division LCP-89</taxon>
    </lineage>
</organism>
<evidence type="ECO:0000313" key="4">
    <source>
        <dbReference type="Proteomes" id="UP000319619"/>
    </source>
</evidence>
<feature type="domain" description="Amidohydrolase-related" evidence="2">
    <location>
        <begin position="57"/>
        <end position="412"/>
    </location>
</feature>
<dbReference type="GO" id="GO:0016810">
    <property type="term" value="F:hydrolase activity, acting on carbon-nitrogen (but not peptide) bonds"/>
    <property type="evidence" value="ECO:0007669"/>
    <property type="project" value="InterPro"/>
</dbReference>
<dbReference type="PANTHER" id="PTHR43794">
    <property type="entry name" value="AMINOHYDROLASE SSNA-RELATED"/>
    <property type="match status" value="1"/>
</dbReference>
<dbReference type="InterPro" id="IPR006680">
    <property type="entry name" value="Amidohydro-rel"/>
</dbReference>
<keyword evidence="1 3" id="KW-0378">Hydrolase</keyword>
<evidence type="ECO:0000313" key="3">
    <source>
        <dbReference type="EMBL" id="TKJ37613.1"/>
    </source>
</evidence>
<reference evidence="3 4" key="1">
    <citation type="submission" date="2017-06" db="EMBL/GenBank/DDBJ databases">
        <title>Novel microbial phyla capable of carbon fixation and sulfur reduction in deep-sea sediments.</title>
        <authorList>
            <person name="Huang J."/>
            <person name="Baker B."/>
            <person name="Wang Y."/>
        </authorList>
    </citation>
    <scope>NUCLEOTIDE SEQUENCE [LARGE SCALE GENOMIC DNA]</scope>
    <source>
        <strain evidence="3">B3_LCP</strain>
    </source>
</reference>
<dbReference type="PANTHER" id="PTHR43794:SF11">
    <property type="entry name" value="AMIDOHYDROLASE-RELATED DOMAIN-CONTAINING PROTEIN"/>
    <property type="match status" value="1"/>
</dbReference>
<dbReference type="EMBL" id="NJBN01000012">
    <property type="protein sequence ID" value="TKJ37613.1"/>
    <property type="molecule type" value="Genomic_DNA"/>
</dbReference>
<dbReference type="AlphaFoldDB" id="A0A532URQ5"/>
<dbReference type="NCBIfam" id="NF005540">
    <property type="entry name" value="PRK07203.1"/>
    <property type="match status" value="1"/>
</dbReference>
<evidence type="ECO:0000256" key="1">
    <source>
        <dbReference type="ARBA" id="ARBA00022801"/>
    </source>
</evidence>
<dbReference type="Proteomes" id="UP000319619">
    <property type="component" value="Unassembled WGS sequence"/>
</dbReference>
<dbReference type="NCBIfam" id="TIGR03314">
    <property type="entry name" value="Se_ssnA"/>
    <property type="match status" value="1"/>
</dbReference>
<dbReference type="CDD" id="cd01298">
    <property type="entry name" value="ATZ_TRZ_like"/>
    <property type="match status" value="1"/>
</dbReference>
<dbReference type="InterPro" id="IPR011059">
    <property type="entry name" value="Metal-dep_hydrolase_composite"/>
</dbReference>
<evidence type="ECO:0000259" key="2">
    <source>
        <dbReference type="Pfam" id="PF01979"/>
    </source>
</evidence>
<dbReference type="InterPro" id="IPR032466">
    <property type="entry name" value="Metal_Hydrolase"/>
</dbReference>
<dbReference type="SUPFAM" id="SSF51556">
    <property type="entry name" value="Metallo-dependent hydrolases"/>
    <property type="match status" value="1"/>
</dbReference>
<protein>
    <submittedName>
        <fullName evidence="3">Chlorohydrolase</fullName>
    </submittedName>
</protein>
<dbReference type="Pfam" id="PF01979">
    <property type="entry name" value="Amidohydro_1"/>
    <property type="match status" value="1"/>
</dbReference>
<dbReference type="InterPro" id="IPR050287">
    <property type="entry name" value="MTA/SAH_deaminase"/>
</dbReference>
<dbReference type="InterPro" id="IPR017700">
    <property type="entry name" value="Aminohydrolase_SsnA"/>
</dbReference>
<dbReference type="Gene3D" id="2.30.40.10">
    <property type="entry name" value="Urease, subunit C, domain 1"/>
    <property type="match status" value="1"/>
</dbReference>
<dbReference type="Gene3D" id="3.20.20.140">
    <property type="entry name" value="Metal-dependent hydrolases"/>
    <property type="match status" value="1"/>
</dbReference>